<dbReference type="Pfam" id="PF01841">
    <property type="entry name" value="Transglut_core"/>
    <property type="match status" value="1"/>
</dbReference>
<dbReference type="RefSeq" id="WP_104978568.1">
    <property type="nucleotide sequence ID" value="NZ_CP012673.1"/>
</dbReference>
<evidence type="ECO:0000313" key="5">
    <source>
        <dbReference type="Proteomes" id="UP000238348"/>
    </source>
</evidence>
<dbReference type="EMBL" id="CP012673">
    <property type="protein sequence ID" value="AUX40829.1"/>
    <property type="molecule type" value="Genomic_DNA"/>
</dbReference>
<gene>
    <name evidence="4" type="ORF">SOCE26_022300</name>
</gene>
<evidence type="ECO:0000313" key="4">
    <source>
        <dbReference type="EMBL" id="AUX40829.1"/>
    </source>
</evidence>
<feature type="domain" description="Transglutaminase-like" evidence="3">
    <location>
        <begin position="281"/>
        <end position="367"/>
    </location>
</feature>
<keyword evidence="2" id="KW-0732">Signal</keyword>
<feature type="region of interest" description="Disordered" evidence="1">
    <location>
        <begin position="375"/>
        <end position="454"/>
    </location>
</feature>
<dbReference type="AlphaFoldDB" id="A0A2L0ENF7"/>
<protein>
    <recommendedName>
        <fullName evidence="3">Transglutaminase-like domain-containing protein</fullName>
    </recommendedName>
</protein>
<accession>A0A2L0ENF7</accession>
<evidence type="ECO:0000256" key="2">
    <source>
        <dbReference type="SAM" id="SignalP"/>
    </source>
</evidence>
<dbReference type="SUPFAM" id="SSF54001">
    <property type="entry name" value="Cysteine proteinases"/>
    <property type="match status" value="1"/>
</dbReference>
<feature type="compositionally biased region" description="Pro residues" evidence="1">
    <location>
        <begin position="431"/>
        <end position="440"/>
    </location>
</feature>
<feature type="compositionally biased region" description="Pro residues" evidence="1">
    <location>
        <begin position="382"/>
        <end position="393"/>
    </location>
</feature>
<feature type="compositionally biased region" description="Basic and acidic residues" evidence="1">
    <location>
        <begin position="114"/>
        <end position="129"/>
    </location>
</feature>
<feature type="region of interest" description="Disordered" evidence="1">
    <location>
        <begin position="73"/>
        <end position="133"/>
    </location>
</feature>
<evidence type="ECO:0000256" key="1">
    <source>
        <dbReference type="SAM" id="MobiDB-lite"/>
    </source>
</evidence>
<dbReference type="Gene3D" id="3.10.620.30">
    <property type="match status" value="1"/>
</dbReference>
<proteinExistence type="predicted"/>
<sequence>MPLPAARPRLALPPAPAAIRRRLAGRARGLLAFALACAVSPLADAQGSLLHEFIPPDPTEDVSLATTTLDGGLPAAIRTPSGLATAPDPQRPPGEQQQVYSNVGADASPDASYEPDRDTRRPNVERYDDPFSPATAPFKRLQAYDAVRADYSLVVRDRTMKPIKGDSVVSAGDEAFYGDIAVDLVPNEPVRIPTVGPDTRLVRMHVNPPTPVDLLRDGADNWFVRGATSARVRLVVQLAIPRATFGSDFAGVTWSDLEPYRTPQEASHEAAFKRVAQAIGVSTAMRPRAAVQKMVEYFRSFAPSDEPPKEHGDIYLDLALSRKGVCRHRAFAFLVTALHLGIPTRMVVNEAHAWVEVFDGSLWHRIDLGGAALNMDQEIDPSRPPHIPPPDPYSWPEQRDSGQDLAERTRAEQAAQQPSGPAGAGSSGAAAPPPSAPPASTPTSEPAERAAERTEVTVTAMDKDVRRGFPLHLQGQVTSDGAPCGHARVDVILTGSAAPQGVTIGSLSTDERGRYDGAVSIRGDIALGDYDLTVATPGDVRCKAGRSTDTPP</sequence>
<dbReference type="InterPro" id="IPR002931">
    <property type="entry name" value="Transglutaminase-like"/>
</dbReference>
<feature type="chain" id="PRO_5014856316" description="Transglutaminase-like domain-containing protein" evidence="2">
    <location>
        <begin position="46"/>
        <end position="552"/>
    </location>
</feature>
<reference evidence="4 5" key="1">
    <citation type="submission" date="2015-09" db="EMBL/GenBank/DDBJ databases">
        <title>Sorangium comparison.</title>
        <authorList>
            <person name="Zaburannyi N."/>
            <person name="Bunk B."/>
            <person name="Overmann J."/>
            <person name="Mueller R."/>
        </authorList>
    </citation>
    <scope>NUCLEOTIDE SEQUENCE [LARGE SCALE GENOMIC DNA]</scope>
    <source>
        <strain evidence="4 5">So ce26</strain>
    </source>
</reference>
<feature type="compositionally biased region" description="Low complexity" evidence="1">
    <location>
        <begin position="412"/>
        <end position="421"/>
    </location>
</feature>
<feature type="compositionally biased region" description="Basic and acidic residues" evidence="1">
    <location>
        <begin position="397"/>
        <end position="411"/>
    </location>
</feature>
<dbReference type="InterPro" id="IPR038765">
    <property type="entry name" value="Papain-like_cys_pep_sf"/>
</dbReference>
<dbReference type="OrthoDB" id="5516740at2"/>
<name>A0A2L0ENF7_SORCE</name>
<organism evidence="4 5">
    <name type="scientific">Sorangium cellulosum</name>
    <name type="common">Polyangium cellulosum</name>
    <dbReference type="NCBI Taxonomy" id="56"/>
    <lineage>
        <taxon>Bacteria</taxon>
        <taxon>Pseudomonadati</taxon>
        <taxon>Myxococcota</taxon>
        <taxon>Polyangia</taxon>
        <taxon>Polyangiales</taxon>
        <taxon>Polyangiaceae</taxon>
        <taxon>Sorangium</taxon>
    </lineage>
</organism>
<evidence type="ECO:0000259" key="3">
    <source>
        <dbReference type="Pfam" id="PF01841"/>
    </source>
</evidence>
<dbReference type="Proteomes" id="UP000238348">
    <property type="component" value="Chromosome"/>
</dbReference>
<feature type="signal peptide" evidence="2">
    <location>
        <begin position="1"/>
        <end position="45"/>
    </location>
</feature>